<comment type="subcellular location">
    <subcellularLocation>
        <location evidence="1">Membrane</location>
        <topology evidence="1">Single-pass membrane protein</topology>
    </subcellularLocation>
</comment>
<evidence type="ECO:0000256" key="4">
    <source>
        <dbReference type="ARBA" id="ARBA00022989"/>
    </source>
</evidence>
<dbReference type="RefSeq" id="XP_017778461.1">
    <property type="nucleotide sequence ID" value="XM_017922972.1"/>
</dbReference>
<feature type="region of interest" description="Disordered" evidence="6">
    <location>
        <begin position="128"/>
        <end position="196"/>
    </location>
</feature>
<dbReference type="PANTHER" id="PTHR12471:SF4">
    <property type="entry name" value="AGAP001624-PA"/>
    <property type="match status" value="1"/>
</dbReference>
<proteinExistence type="inferred from homology"/>
<gene>
    <name evidence="12" type="primary">LOC108564067</name>
</gene>
<keyword evidence="5 7" id="KW-0472">Membrane</keyword>
<feature type="compositionally biased region" description="Low complexity" evidence="6">
    <location>
        <begin position="178"/>
        <end position="194"/>
    </location>
</feature>
<dbReference type="Proteomes" id="UP000695000">
    <property type="component" value="Unplaced"/>
</dbReference>
<feature type="chain" id="PRO_5045272038" evidence="8">
    <location>
        <begin position="21"/>
        <end position="394"/>
    </location>
</feature>
<feature type="signal peptide" evidence="8">
    <location>
        <begin position="1"/>
        <end position="20"/>
    </location>
</feature>
<evidence type="ECO:0000313" key="12">
    <source>
        <dbReference type="RefSeq" id="XP_017778461.1"/>
    </source>
</evidence>
<evidence type="ECO:0000259" key="9">
    <source>
        <dbReference type="Pfam" id="PF05827"/>
    </source>
</evidence>
<name>A0ABM1MV61_NICVS</name>
<evidence type="ECO:0000313" key="11">
    <source>
        <dbReference type="Proteomes" id="UP000695000"/>
    </source>
</evidence>
<keyword evidence="8" id="KW-0732">Signal</keyword>
<evidence type="ECO:0000256" key="5">
    <source>
        <dbReference type="ARBA" id="ARBA00023136"/>
    </source>
</evidence>
<evidence type="ECO:0000256" key="6">
    <source>
        <dbReference type="SAM" id="MobiDB-lite"/>
    </source>
</evidence>
<reference evidence="12" key="1">
    <citation type="submission" date="2025-08" db="UniProtKB">
        <authorList>
            <consortium name="RefSeq"/>
        </authorList>
    </citation>
    <scope>IDENTIFICATION</scope>
    <source>
        <tissue evidence="12">Whole Larva</tissue>
    </source>
</reference>
<dbReference type="Gene3D" id="2.40.160.110">
    <property type="match status" value="1"/>
</dbReference>
<feature type="domain" description="V-type proton ATPase subunit S1/VOA1 transmembrane" evidence="10">
    <location>
        <begin position="344"/>
        <end position="382"/>
    </location>
</feature>
<protein>
    <submittedName>
        <fullName evidence="12">Uncharacterized protein LOC108564067</fullName>
    </submittedName>
</protein>
<sequence>MCGRLLLMPLLLGLWGSGEAGVLLWGPQEMLLPTLSRFDDHQLEDLLQKLDKPKVVAFRGDHTLLLGDDLRVLLQDEHTAYVPNVDIDVEDLIVLDGDVESDLSVIRGKLDEHRDENVLAVLMDGRSRVKREEQQEGEGGAGYEETENPVDQQMAQQEEEEEERAEEVEQLGRREGGAETPASTTAAPAAAEPPTKYEEHVGPVLYNANGNAMVFLAKAPSLKVNNTLMSLGKATLVTVDNRTKFSKLSVTIPIADGGKVTLRFKFMWTVGYWSLDLIELEMDAQTYTLTTSRDIVSARNFSYHCSGPMIFMNTENSIKLSLYSLQLQPNTKKGRFDDAYDCVSFTTAPIWSGIFVSSIMLVVLALALTALNNIKTMDKFDNSKTKQLSITVSE</sequence>
<dbReference type="Pfam" id="PF05827">
    <property type="entry name" value="VAS1_LD"/>
    <property type="match status" value="1"/>
</dbReference>
<evidence type="ECO:0000256" key="7">
    <source>
        <dbReference type="SAM" id="Phobius"/>
    </source>
</evidence>
<comment type="similarity">
    <text evidence="2">Belongs to the vacuolar ATPase subunit S1 family.</text>
</comment>
<organism evidence="11 12">
    <name type="scientific">Nicrophorus vespilloides</name>
    <name type="common">Boreal carrion beetle</name>
    <dbReference type="NCBI Taxonomy" id="110193"/>
    <lineage>
        <taxon>Eukaryota</taxon>
        <taxon>Metazoa</taxon>
        <taxon>Ecdysozoa</taxon>
        <taxon>Arthropoda</taxon>
        <taxon>Hexapoda</taxon>
        <taxon>Insecta</taxon>
        <taxon>Pterygota</taxon>
        <taxon>Neoptera</taxon>
        <taxon>Endopterygota</taxon>
        <taxon>Coleoptera</taxon>
        <taxon>Polyphaga</taxon>
        <taxon>Staphyliniformia</taxon>
        <taxon>Silphidae</taxon>
        <taxon>Nicrophorinae</taxon>
        <taxon>Nicrophorus</taxon>
    </lineage>
</organism>
<dbReference type="PANTHER" id="PTHR12471">
    <property type="entry name" value="VACUOLAR ATP SYNTHASE SUBUNIT S1"/>
    <property type="match status" value="1"/>
</dbReference>
<evidence type="ECO:0000256" key="8">
    <source>
        <dbReference type="SAM" id="SignalP"/>
    </source>
</evidence>
<evidence type="ECO:0000256" key="2">
    <source>
        <dbReference type="ARBA" id="ARBA00009037"/>
    </source>
</evidence>
<feature type="transmembrane region" description="Helical" evidence="7">
    <location>
        <begin position="350"/>
        <end position="371"/>
    </location>
</feature>
<dbReference type="Pfam" id="PF20520">
    <property type="entry name" value="Ac45-VOA1_TM"/>
    <property type="match status" value="1"/>
</dbReference>
<feature type="domain" description="V-type proton ATPase subunit S1 luminal" evidence="9">
    <location>
        <begin position="229"/>
        <end position="329"/>
    </location>
</feature>
<evidence type="ECO:0000259" key="10">
    <source>
        <dbReference type="Pfam" id="PF20520"/>
    </source>
</evidence>
<dbReference type="InterPro" id="IPR046755">
    <property type="entry name" value="VAS1_LD"/>
</dbReference>
<evidence type="ECO:0000256" key="3">
    <source>
        <dbReference type="ARBA" id="ARBA00022692"/>
    </source>
</evidence>
<accession>A0ABM1MV61</accession>
<feature type="compositionally biased region" description="Acidic residues" evidence="6">
    <location>
        <begin position="157"/>
        <end position="169"/>
    </location>
</feature>
<dbReference type="InterPro" id="IPR008388">
    <property type="entry name" value="Ac45_acc_su"/>
</dbReference>
<evidence type="ECO:0000256" key="1">
    <source>
        <dbReference type="ARBA" id="ARBA00004167"/>
    </source>
</evidence>
<keyword evidence="11" id="KW-1185">Reference proteome</keyword>
<dbReference type="GeneID" id="108564067"/>
<dbReference type="InterPro" id="IPR046756">
    <property type="entry name" value="VAS1/VOA1_TM"/>
</dbReference>
<keyword evidence="3 7" id="KW-0812">Transmembrane</keyword>
<keyword evidence="4 7" id="KW-1133">Transmembrane helix</keyword>